<dbReference type="EMBL" id="JWZT01004339">
    <property type="protein sequence ID" value="KII64299.1"/>
    <property type="molecule type" value="Genomic_DNA"/>
</dbReference>
<keyword evidence="2" id="KW-1185">Reference proteome</keyword>
<evidence type="ECO:0000313" key="1">
    <source>
        <dbReference type="EMBL" id="KII64299.1"/>
    </source>
</evidence>
<comment type="caution">
    <text evidence="1">The sequence shown here is derived from an EMBL/GenBank/DDBJ whole genome shotgun (WGS) entry which is preliminary data.</text>
</comment>
<dbReference type="Proteomes" id="UP000031668">
    <property type="component" value="Unassembled WGS sequence"/>
</dbReference>
<organism evidence="1 2">
    <name type="scientific">Thelohanellus kitauei</name>
    <name type="common">Myxosporean</name>
    <dbReference type="NCBI Taxonomy" id="669202"/>
    <lineage>
        <taxon>Eukaryota</taxon>
        <taxon>Metazoa</taxon>
        <taxon>Cnidaria</taxon>
        <taxon>Myxozoa</taxon>
        <taxon>Myxosporea</taxon>
        <taxon>Bivalvulida</taxon>
        <taxon>Platysporina</taxon>
        <taxon>Myxobolidae</taxon>
        <taxon>Thelohanellus</taxon>
    </lineage>
</organism>
<name>A0A0C2IG64_THEKT</name>
<dbReference type="AlphaFoldDB" id="A0A0C2IG64"/>
<accession>A0A0C2IG64</accession>
<proteinExistence type="predicted"/>
<reference evidence="1 2" key="1">
    <citation type="journal article" date="2014" name="Genome Biol. Evol.">
        <title>The genome of the myxosporean Thelohanellus kitauei shows adaptations to nutrient acquisition within its fish host.</title>
        <authorList>
            <person name="Yang Y."/>
            <person name="Xiong J."/>
            <person name="Zhou Z."/>
            <person name="Huo F."/>
            <person name="Miao W."/>
            <person name="Ran C."/>
            <person name="Liu Y."/>
            <person name="Zhang J."/>
            <person name="Feng J."/>
            <person name="Wang M."/>
            <person name="Wang M."/>
            <person name="Wang L."/>
            <person name="Yao B."/>
        </authorList>
    </citation>
    <scope>NUCLEOTIDE SEQUENCE [LARGE SCALE GENOMIC DNA]</scope>
    <source>
        <strain evidence="1">Wuqing</strain>
    </source>
</reference>
<evidence type="ECO:0000313" key="2">
    <source>
        <dbReference type="Proteomes" id="UP000031668"/>
    </source>
</evidence>
<gene>
    <name evidence="1" type="ORF">RF11_02467</name>
</gene>
<protein>
    <submittedName>
        <fullName evidence="1">Uncharacterized protein</fullName>
    </submittedName>
</protein>
<sequence length="146" mass="16795">MENKENFVNQIERCSVCYNLKSRRSNKIISNEVPSFIVSFGHSSFFTSVQLFLNPIEHFFYKCKLTVGMRNPRNAEQLFDLIERAPTSITSADCMGLLPTYGKLSETNGKFIAQNGKIADQRYIDSMVRNLMDERLLKSEIGRKIN</sequence>